<accession>A0A9D9II79</accession>
<protein>
    <recommendedName>
        <fullName evidence="4">Outer membrane protein beta-barrel domain-containing protein</fullName>
    </recommendedName>
</protein>
<gene>
    <name evidence="2" type="ORF">IAB81_06615</name>
</gene>
<sequence>MNRIRVFILIVALVTASSFSLMAQDAAVEDAGFKKWENTLEASLNSNYSNYTLSEYSIGLKYWFNEKAGLGVDFSGLGQLAFKDKPRSFSPVLDLGLAGAFRIIDKERSRLELNVGVGSCILASKSEYSLYCDCALRYGFLYDKSARVNPYVSLGVSYRHPYETDLFKDKAMMSIGIGMWLK</sequence>
<keyword evidence="1" id="KW-0732">Signal</keyword>
<evidence type="ECO:0008006" key="4">
    <source>
        <dbReference type="Google" id="ProtNLM"/>
    </source>
</evidence>
<comment type="caution">
    <text evidence="2">The sequence shown here is derived from an EMBL/GenBank/DDBJ whole genome shotgun (WGS) entry which is preliminary data.</text>
</comment>
<dbReference type="AlphaFoldDB" id="A0A9D9II79"/>
<evidence type="ECO:0000256" key="1">
    <source>
        <dbReference type="SAM" id="SignalP"/>
    </source>
</evidence>
<evidence type="ECO:0000313" key="2">
    <source>
        <dbReference type="EMBL" id="MBO8473287.1"/>
    </source>
</evidence>
<name>A0A9D9II79_9BACT</name>
<feature type="signal peptide" evidence="1">
    <location>
        <begin position="1"/>
        <end position="23"/>
    </location>
</feature>
<reference evidence="2" key="2">
    <citation type="journal article" date="2021" name="PeerJ">
        <title>Extensive microbial diversity within the chicken gut microbiome revealed by metagenomics and culture.</title>
        <authorList>
            <person name="Gilroy R."/>
            <person name="Ravi A."/>
            <person name="Getino M."/>
            <person name="Pursley I."/>
            <person name="Horton D.L."/>
            <person name="Alikhan N.F."/>
            <person name="Baker D."/>
            <person name="Gharbi K."/>
            <person name="Hall N."/>
            <person name="Watson M."/>
            <person name="Adriaenssens E.M."/>
            <person name="Foster-Nyarko E."/>
            <person name="Jarju S."/>
            <person name="Secka A."/>
            <person name="Antonio M."/>
            <person name="Oren A."/>
            <person name="Chaudhuri R.R."/>
            <person name="La Ragione R."/>
            <person name="Hildebrand F."/>
            <person name="Pallen M.J."/>
        </authorList>
    </citation>
    <scope>NUCLEOTIDE SEQUENCE</scope>
    <source>
        <strain evidence="2">B1-8020</strain>
    </source>
</reference>
<reference evidence="2" key="1">
    <citation type="submission" date="2020-10" db="EMBL/GenBank/DDBJ databases">
        <authorList>
            <person name="Gilroy R."/>
        </authorList>
    </citation>
    <scope>NUCLEOTIDE SEQUENCE</scope>
    <source>
        <strain evidence="2">B1-8020</strain>
    </source>
</reference>
<evidence type="ECO:0000313" key="3">
    <source>
        <dbReference type="Proteomes" id="UP000823604"/>
    </source>
</evidence>
<organism evidence="2 3">
    <name type="scientific">Candidatus Merdivivens pullicola</name>
    <dbReference type="NCBI Taxonomy" id="2840872"/>
    <lineage>
        <taxon>Bacteria</taxon>
        <taxon>Pseudomonadati</taxon>
        <taxon>Bacteroidota</taxon>
        <taxon>Bacteroidia</taxon>
        <taxon>Bacteroidales</taxon>
        <taxon>Muribaculaceae</taxon>
        <taxon>Muribaculaceae incertae sedis</taxon>
        <taxon>Candidatus Merdivivens</taxon>
    </lineage>
</organism>
<dbReference type="Proteomes" id="UP000823604">
    <property type="component" value="Unassembled WGS sequence"/>
</dbReference>
<dbReference type="EMBL" id="JADIMA010000065">
    <property type="protein sequence ID" value="MBO8473287.1"/>
    <property type="molecule type" value="Genomic_DNA"/>
</dbReference>
<feature type="chain" id="PRO_5039372031" description="Outer membrane protein beta-barrel domain-containing protein" evidence="1">
    <location>
        <begin position="24"/>
        <end position="182"/>
    </location>
</feature>
<proteinExistence type="predicted"/>